<keyword evidence="1" id="KW-0175">Coiled coil</keyword>
<geneLocation type="plasmid" evidence="2">
    <name>pNTUH_3874</name>
</geneLocation>
<dbReference type="AlphaFoldDB" id="A0A6G7QQC3"/>
<evidence type="ECO:0000313" key="2">
    <source>
        <dbReference type="EMBL" id="BBD49679.1"/>
    </source>
</evidence>
<proteinExistence type="predicted"/>
<name>A0A6G7QQC3_STAAU</name>
<evidence type="ECO:0000256" key="1">
    <source>
        <dbReference type="SAM" id="Coils"/>
    </source>
</evidence>
<dbReference type="RefSeq" id="WP_031837603.1">
    <property type="nucleotide sequence ID" value="NZ_CP066493.1"/>
</dbReference>
<reference evidence="2" key="1">
    <citation type="submission" date="2018-03" db="EMBL/GenBank/DDBJ databases">
        <title>Tn1546-ermB-carrying plasmid.</title>
        <authorList>
            <person name="Wan TW."/>
        </authorList>
    </citation>
    <scope>NUCLEOTIDE SEQUENCE</scope>
    <source>
        <strain evidence="2">NTUH_3874</strain>
        <plasmid evidence="2">pNTUH_3874</plasmid>
    </source>
</reference>
<dbReference type="NCBIfam" id="NF041427">
    <property type="entry name" value="TrsD"/>
    <property type="match status" value="1"/>
</dbReference>
<protein>
    <recommendedName>
        <fullName evidence="3">Conjugal transfer protein</fullName>
    </recommendedName>
</protein>
<evidence type="ECO:0008006" key="3">
    <source>
        <dbReference type="Google" id="ProtNLM"/>
    </source>
</evidence>
<keyword evidence="2" id="KW-0614">Plasmid</keyword>
<feature type="coiled-coil region" evidence="1">
    <location>
        <begin position="178"/>
        <end position="209"/>
    </location>
</feature>
<sequence length="219" mass="25980">MVSFKELFTKNLNEIDPYEEFTFKPKELDTGEQSFEENALIHGFYHDYLVTKTGYLIAIMEPTGVNLDLMNHEEQEEVFEDYNAFLMSSLTGSKTDVQQNIDTTFPVDFEKYVKSWKKQYLENLQNEEANEVLENLTASYVQEYSEYERQSLMSTKRHLVVIKTKIKKNNEESLIFAKQDLDEDTKNFRRDLEDALNQYDIEVRSLNHIELKKILKHFI</sequence>
<accession>A0A6G7QQC3</accession>
<organism evidence="2">
    <name type="scientific">Staphylococcus aureus</name>
    <dbReference type="NCBI Taxonomy" id="1280"/>
    <lineage>
        <taxon>Bacteria</taxon>
        <taxon>Bacillati</taxon>
        <taxon>Bacillota</taxon>
        <taxon>Bacilli</taxon>
        <taxon>Bacillales</taxon>
        <taxon>Staphylococcaceae</taxon>
        <taxon>Staphylococcus</taxon>
    </lineage>
</organism>
<dbReference type="EMBL" id="LC377538">
    <property type="protein sequence ID" value="BBD49679.1"/>
    <property type="molecule type" value="Genomic_DNA"/>
</dbReference>